<name>A0A2M7H1I5_9BACT</name>
<reference evidence="3" key="1">
    <citation type="submission" date="2017-09" db="EMBL/GenBank/DDBJ databases">
        <title>Depth-based differentiation of microbial function through sediment-hosted aquifers and enrichment of novel symbionts in the deep terrestrial subsurface.</title>
        <authorList>
            <person name="Probst A.J."/>
            <person name="Ladd B."/>
            <person name="Jarett J.K."/>
            <person name="Geller-Mcgrath D.E."/>
            <person name="Sieber C.M.K."/>
            <person name="Emerson J.B."/>
            <person name="Anantharaman K."/>
            <person name="Thomas B.C."/>
            <person name="Malmstrom R."/>
            <person name="Stieglmeier M."/>
            <person name="Klingl A."/>
            <person name="Woyke T."/>
            <person name="Ryan C.M."/>
            <person name="Banfield J.F."/>
        </authorList>
    </citation>
    <scope>NUCLEOTIDE SEQUENCE [LARGE SCALE GENOMIC DNA]</scope>
</reference>
<dbReference type="InterPro" id="IPR040704">
    <property type="entry name" value="HEPN_AbiU2"/>
</dbReference>
<evidence type="ECO:0000259" key="1">
    <source>
        <dbReference type="Pfam" id="PF18734"/>
    </source>
</evidence>
<evidence type="ECO:0000313" key="2">
    <source>
        <dbReference type="EMBL" id="PIW35082.1"/>
    </source>
</evidence>
<accession>A0A2M7H1I5</accession>
<comment type="caution">
    <text evidence="2">The sequence shown here is derived from an EMBL/GenBank/DDBJ whole genome shotgun (WGS) entry which is preliminary data.</text>
</comment>
<protein>
    <recommendedName>
        <fullName evidence="1">HEPN AbiU2-like domain-containing protein</fullName>
    </recommendedName>
</protein>
<proteinExistence type="predicted"/>
<evidence type="ECO:0000313" key="3">
    <source>
        <dbReference type="Proteomes" id="UP000230215"/>
    </source>
</evidence>
<dbReference type="Proteomes" id="UP000230215">
    <property type="component" value="Unassembled WGS sequence"/>
</dbReference>
<feature type="domain" description="HEPN AbiU2-like" evidence="1">
    <location>
        <begin position="75"/>
        <end position="152"/>
    </location>
</feature>
<dbReference type="Pfam" id="PF18734">
    <property type="entry name" value="HEPN_AbiU2"/>
    <property type="match status" value="1"/>
</dbReference>
<dbReference type="AlphaFoldDB" id="A0A2M7H1I5"/>
<organism evidence="2 3">
    <name type="scientific">Candidatus Nealsonbacteria bacterium CG15_BIG_FIL_POST_REV_8_21_14_020_37_12</name>
    <dbReference type="NCBI Taxonomy" id="1974716"/>
    <lineage>
        <taxon>Bacteria</taxon>
        <taxon>Candidatus Nealsoniibacteriota</taxon>
    </lineage>
</organism>
<sequence length="167" mass="19780">MFNKTGFENIIWDFLFTYRQFLLNGYLHKRVNHEAYEKNPATWNTLLLSLEAGTLLGLAKLLERNKDFGRRFDKEELNTISDKIMKIRNTHMAHNDLSKKRNQISFLQENQLTGSDIISMFDVLKERAIQYQKNLRFEIDVQNLFTQSQNNALNDLDSWLKSFKAEL</sequence>
<gene>
    <name evidence="2" type="ORF">COW25_01110</name>
</gene>
<dbReference type="EMBL" id="PFGB01000039">
    <property type="protein sequence ID" value="PIW35082.1"/>
    <property type="molecule type" value="Genomic_DNA"/>
</dbReference>